<accession>A0A0S2K6J8</accession>
<reference evidence="1 2" key="1">
    <citation type="submission" date="2015-11" db="EMBL/GenBank/DDBJ databases">
        <authorList>
            <person name="Zhang Y."/>
            <person name="Guo Z."/>
        </authorList>
    </citation>
    <scope>NUCLEOTIDE SEQUENCE [LARGE SCALE GENOMIC DNA]</scope>
    <source>
        <strain evidence="1 2">KCTC 12086</strain>
    </source>
</reference>
<sequence length="394" mass="44071">MFGVYNKTFLLIVLILAAEVSAETFLENVELDSRVRFHGQSLKATSQPIFATQDTSSLFSALDMSAESEGLRLAATASINKMGGSSETKLTISEAYYDFSIKNWYLSAGKKKLDWDVGYGFRPLDMFSPTDSLAIYTAVPPGTLMVTGDYFTESGNVTFICNETRVEYLERGEKVKSGHGCGGRYYQFFDGYEAQAVAHYDNELGFRVGGSAQTVIGNSLELHGSFIWQQRHRTPIVTAHHGFNNVETVWQKGSIQALLGLNYSFSVGITAIVEYWHDGRAPSNQQWREVVAGANEGASEHQLSLYRAHFATQNLFRDNLMVHLRSSNPTWQPEVTWLMNPSDNSMLIDTGLCYSKYESTRLCLGYRSYAGGNKSIYEQLSYQKTGYLSVEIKL</sequence>
<proteinExistence type="predicted"/>
<evidence type="ECO:0008006" key="3">
    <source>
        <dbReference type="Google" id="ProtNLM"/>
    </source>
</evidence>
<dbReference type="Proteomes" id="UP000061457">
    <property type="component" value="Chromosome I"/>
</dbReference>
<dbReference type="EMBL" id="CP013187">
    <property type="protein sequence ID" value="ALO43833.1"/>
    <property type="molecule type" value="Genomic_DNA"/>
</dbReference>
<gene>
    <name evidence="1" type="ORF">PP2015_3358</name>
</gene>
<dbReference type="STRING" id="161398.PP2015_3358"/>
<organism evidence="1 2">
    <name type="scientific">Pseudoalteromonas phenolica</name>
    <dbReference type="NCBI Taxonomy" id="161398"/>
    <lineage>
        <taxon>Bacteria</taxon>
        <taxon>Pseudomonadati</taxon>
        <taxon>Pseudomonadota</taxon>
        <taxon>Gammaproteobacteria</taxon>
        <taxon>Alteromonadales</taxon>
        <taxon>Pseudoalteromonadaceae</taxon>
        <taxon>Pseudoalteromonas</taxon>
    </lineage>
</organism>
<evidence type="ECO:0000313" key="1">
    <source>
        <dbReference type="EMBL" id="ALO43833.1"/>
    </source>
</evidence>
<name>A0A0S2K6J8_9GAMM</name>
<dbReference type="RefSeq" id="WP_227009216.1">
    <property type="nucleotide sequence ID" value="NZ_CP013187.1"/>
</dbReference>
<evidence type="ECO:0000313" key="2">
    <source>
        <dbReference type="Proteomes" id="UP000061457"/>
    </source>
</evidence>
<keyword evidence="2" id="KW-1185">Reference proteome</keyword>
<dbReference type="AlphaFoldDB" id="A0A0S2K6J8"/>
<dbReference type="PATRIC" id="fig|161398.10.peg.3422"/>
<protein>
    <recommendedName>
        <fullName evidence="3">Porin domain-containing protein</fullName>
    </recommendedName>
</protein>
<dbReference type="KEGG" id="pphe:PP2015_3358"/>